<dbReference type="EMBL" id="NFZT01000001">
    <property type="protein sequence ID" value="OWV34251.1"/>
    <property type="molecule type" value="Genomic_DNA"/>
</dbReference>
<dbReference type="RefSeq" id="WP_088712951.1">
    <property type="nucleotide sequence ID" value="NZ_NFZT01000001.1"/>
</dbReference>
<protein>
    <recommendedName>
        <fullName evidence="4">UrcA family protein</fullName>
    </recommendedName>
</protein>
<gene>
    <name evidence="2" type="ORF">B5C34_12805</name>
</gene>
<dbReference type="NCBIfam" id="TIGR04433">
    <property type="entry name" value="UrcA_uranyl"/>
    <property type="match status" value="1"/>
</dbReference>
<proteinExistence type="predicted"/>
<comment type="caution">
    <text evidence="2">The sequence shown here is derived from an EMBL/GenBank/DDBJ whole genome shotgun (WGS) entry which is preliminary data.</text>
</comment>
<evidence type="ECO:0000256" key="1">
    <source>
        <dbReference type="SAM" id="SignalP"/>
    </source>
</evidence>
<keyword evidence="1" id="KW-0732">Signal</keyword>
<dbReference type="Proteomes" id="UP000198462">
    <property type="component" value="Unassembled WGS sequence"/>
</dbReference>
<dbReference type="AlphaFoldDB" id="A0A219B7K8"/>
<feature type="signal peptide" evidence="1">
    <location>
        <begin position="1"/>
        <end position="28"/>
    </location>
</feature>
<dbReference type="InterPro" id="IPR030972">
    <property type="entry name" value="UrcA_uranyl"/>
</dbReference>
<sequence>MTSPQSLISLAAAALIGTAAFAPAQAQAGEPITITKSADGYRVAHVPTAQFDLTTEKGQTKARQSIARAARSVCVSDAGQPIREKVEERRCRTDAEHAGDLQIAKLASSKVQLASIEVRGMSD</sequence>
<evidence type="ECO:0000313" key="3">
    <source>
        <dbReference type="Proteomes" id="UP000198462"/>
    </source>
</evidence>
<accession>A0A219B7K8</accession>
<reference evidence="3" key="1">
    <citation type="submission" date="2017-05" db="EMBL/GenBank/DDBJ databases">
        <authorList>
            <person name="Lin X."/>
        </authorList>
    </citation>
    <scope>NUCLEOTIDE SEQUENCE [LARGE SCALE GENOMIC DNA]</scope>
    <source>
        <strain evidence="3">JLT2012</strain>
    </source>
</reference>
<feature type="chain" id="PRO_5012081209" description="UrcA family protein" evidence="1">
    <location>
        <begin position="29"/>
        <end position="123"/>
    </location>
</feature>
<organism evidence="2 3">
    <name type="scientific">Pacificimonas flava</name>
    <dbReference type="NCBI Taxonomy" id="1234595"/>
    <lineage>
        <taxon>Bacteria</taxon>
        <taxon>Pseudomonadati</taxon>
        <taxon>Pseudomonadota</taxon>
        <taxon>Alphaproteobacteria</taxon>
        <taxon>Sphingomonadales</taxon>
        <taxon>Sphingosinicellaceae</taxon>
        <taxon>Pacificimonas</taxon>
    </lineage>
</organism>
<name>A0A219B7K8_9SPHN</name>
<keyword evidence="3" id="KW-1185">Reference proteome</keyword>
<evidence type="ECO:0008006" key="4">
    <source>
        <dbReference type="Google" id="ProtNLM"/>
    </source>
</evidence>
<evidence type="ECO:0000313" key="2">
    <source>
        <dbReference type="EMBL" id="OWV34251.1"/>
    </source>
</evidence>